<feature type="domain" description="Fibronectin type III-like" evidence="5">
    <location>
        <begin position="613"/>
        <end position="685"/>
    </location>
</feature>
<dbReference type="PRINTS" id="PR00133">
    <property type="entry name" value="GLHYDRLASE3"/>
</dbReference>
<dbReference type="SUPFAM" id="SSF52279">
    <property type="entry name" value="Beta-D-glucan exohydrolase, C-terminal domain"/>
    <property type="match status" value="1"/>
</dbReference>
<feature type="region of interest" description="Disordered" evidence="4">
    <location>
        <begin position="452"/>
        <end position="471"/>
    </location>
</feature>
<keyword evidence="2" id="KW-0732">Signal</keyword>
<organism evidence="6 7">
    <name type="scientific">Catenibacillus scindens</name>
    <dbReference type="NCBI Taxonomy" id="673271"/>
    <lineage>
        <taxon>Bacteria</taxon>
        <taxon>Bacillati</taxon>
        <taxon>Bacillota</taxon>
        <taxon>Clostridia</taxon>
        <taxon>Lachnospirales</taxon>
        <taxon>Lachnospiraceae</taxon>
        <taxon>Catenibacillus</taxon>
    </lineage>
</organism>
<dbReference type="InterPro" id="IPR002772">
    <property type="entry name" value="Glyco_hydro_3_C"/>
</dbReference>
<proteinExistence type="inferred from homology"/>
<dbReference type="EC" id="3.2.1.21" evidence="6"/>
<dbReference type="GO" id="GO:0046556">
    <property type="term" value="F:alpha-L-arabinofuranosidase activity"/>
    <property type="evidence" value="ECO:0007669"/>
    <property type="project" value="TreeGrafter"/>
</dbReference>
<protein>
    <submittedName>
        <fullName evidence="6">Beta-glucosidase</fullName>
        <ecNumber evidence="6">3.2.1.21</ecNumber>
    </submittedName>
</protein>
<evidence type="ECO:0000259" key="5">
    <source>
        <dbReference type="SMART" id="SM01217"/>
    </source>
</evidence>
<name>A0A7W8HAC0_9FIRM</name>
<dbReference type="InterPro" id="IPR013783">
    <property type="entry name" value="Ig-like_fold"/>
</dbReference>
<dbReference type="InterPro" id="IPR017853">
    <property type="entry name" value="GH"/>
</dbReference>
<dbReference type="Pfam" id="PF01915">
    <property type="entry name" value="Glyco_hydro_3_C"/>
    <property type="match status" value="1"/>
</dbReference>
<dbReference type="GO" id="GO:0031222">
    <property type="term" value="P:arabinan catabolic process"/>
    <property type="evidence" value="ECO:0007669"/>
    <property type="project" value="TreeGrafter"/>
</dbReference>
<dbReference type="Gene3D" id="3.20.20.300">
    <property type="entry name" value="Glycoside hydrolase, family 3, N-terminal domain"/>
    <property type="match status" value="1"/>
</dbReference>
<evidence type="ECO:0000256" key="2">
    <source>
        <dbReference type="ARBA" id="ARBA00022729"/>
    </source>
</evidence>
<dbReference type="Proteomes" id="UP000543642">
    <property type="component" value="Unassembled WGS sequence"/>
</dbReference>
<dbReference type="GO" id="GO:0008422">
    <property type="term" value="F:beta-glucosidase activity"/>
    <property type="evidence" value="ECO:0007669"/>
    <property type="project" value="UniProtKB-EC"/>
</dbReference>
<keyword evidence="6" id="KW-0326">Glycosidase</keyword>
<accession>A0A7W8HAC0</accession>
<dbReference type="RefSeq" id="WP_183773622.1">
    <property type="nucleotide sequence ID" value="NZ_JACHFW010000006.1"/>
</dbReference>
<dbReference type="SMART" id="SM01217">
    <property type="entry name" value="Fn3_like"/>
    <property type="match status" value="1"/>
</dbReference>
<reference evidence="6 7" key="1">
    <citation type="submission" date="2020-08" db="EMBL/GenBank/DDBJ databases">
        <title>Genomic Encyclopedia of Type Strains, Phase IV (KMG-IV): sequencing the most valuable type-strain genomes for metagenomic binning, comparative biology and taxonomic classification.</title>
        <authorList>
            <person name="Goeker M."/>
        </authorList>
    </citation>
    <scope>NUCLEOTIDE SEQUENCE [LARGE SCALE GENOMIC DNA]</scope>
    <source>
        <strain evidence="6 7">DSM 106146</strain>
    </source>
</reference>
<dbReference type="Pfam" id="PF14310">
    <property type="entry name" value="Fn3-like"/>
    <property type="match status" value="1"/>
</dbReference>
<gene>
    <name evidence="6" type="ORF">HNP82_001865</name>
</gene>
<dbReference type="PANTHER" id="PTHR42721:SF3">
    <property type="entry name" value="BETA-D-XYLOSIDASE 5-RELATED"/>
    <property type="match status" value="1"/>
</dbReference>
<evidence type="ECO:0000256" key="3">
    <source>
        <dbReference type="ARBA" id="ARBA00022801"/>
    </source>
</evidence>
<dbReference type="GO" id="GO:0045493">
    <property type="term" value="P:xylan catabolic process"/>
    <property type="evidence" value="ECO:0007669"/>
    <property type="project" value="InterPro"/>
</dbReference>
<dbReference type="SUPFAM" id="SSF51445">
    <property type="entry name" value="(Trans)glycosidases"/>
    <property type="match status" value="1"/>
</dbReference>
<dbReference type="Pfam" id="PF00933">
    <property type="entry name" value="Glyco_hydro_3"/>
    <property type="match status" value="1"/>
</dbReference>
<dbReference type="InterPro" id="IPR036881">
    <property type="entry name" value="Glyco_hydro_3_C_sf"/>
</dbReference>
<dbReference type="AlphaFoldDB" id="A0A7W8HAC0"/>
<dbReference type="EMBL" id="JACHFW010000006">
    <property type="protein sequence ID" value="MBB5264737.1"/>
    <property type="molecule type" value="Genomic_DNA"/>
</dbReference>
<sequence length="695" mass="76777">MEKKKIEECRQKAAALVAQMTLEEAASQLRFDAPAIPRLGIPAYNWWNEALHGVARAGAATVFPQAIAMAAMFDTEGVEKIADIISTEARAKYNAQSAQGDRGIFKGLTMWSPNINIFRDPRWGRGHETYGEDPYLTGALGKAFIRGLQGDGEYLKATACAKHFAVHSGPEGLRHEFDARVSQKDLWETYLPAFEEAVTEAHVEAVMGAYNRTNGEPCCGSKTLLVDILRGKWHFQGHVVSDCFALADFHEHHMVTKTATESAALAMTNGCDLNCGVTYMYLLKACKEGLIGEDLIRQAAIRLFTTRYKLGLFDEDCSYNKIPFEENDSAGHRQAAREAAAKSMVLLENNGILPLDFSKLSHVGVIGPVADSRKVLEANYNGTSSHFVTLLDGIRELCEENQVRLYYSPGGLLNEPANPFEAMFENRIGDVKAIACRSDVVFLCVGLDPTMEGEEGNETTDGTGDKQRLGLSSPQKEMCDAVFSTGTPVILLVTGGSSIDISPYNKMAAAVLYTWYSGEEGGHAAADLISGKQSPSGRLPITIYKETNTLPDFTDYAMKGRTYRYMNEKPLYSFGYGLSYTNFVITDPKAHVEQDMVVCRARVFNIGPRPSDTVLQVYIRYEGEAFEKPLCSLKHFQRIHIEAGAEKMWDFCLPLNRFESVLEDGTSRLLPGQYTILLTDRGPLEIQAKIQVSLS</sequence>
<evidence type="ECO:0000313" key="7">
    <source>
        <dbReference type="Proteomes" id="UP000543642"/>
    </source>
</evidence>
<dbReference type="InterPro" id="IPR001764">
    <property type="entry name" value="Glyco_hydro_3_N"/>
</dbReference>
<dbReference type="Gene3D" id="3.40.50.1700">
    <property type="entry name" value="Glycoside hydrolase family 3 C-terminal domain"/>
    <property type="match status" value="1"/>
</dbReference>
<dbReference type="InterPro" id="IPR044993">
    <property type="entry name" value="BXL"/>
</dbReference>
<keyword evidence="7" id="KW-1185">Reference proteome</keyword>
<evidence type="ECO:0000256" key="4">
    <source>
        <dbReference type="SAM" id="MobiDB-lite"/>
    </source>
</evidence>
<dbReference type="InterPro" id="IPR026891">
    <property type="entry name" value="Fn3-like"/>
</dbReference>
<keyword evidence="3 6" id="KW-0378">Hydrolase</keyword>
<evidence type="ECO:0000313" key="6">
    <source>
        <dbReference type="EMBL" id="MBB5264737.1"/>
    </source>
</evidence>
<dbReference type="Gene3D" id="2.60.40.10">
    <property type="entry name" value="Immunoglobulins"/>
    <property type="match status" value="1"/>
</dbReference>
<dbReference type="GO" id="GO:0009044">
    <property type="term" value="F:xylan 1,4-beta-xylosidase activity"/>
    <property type="evidence" value="ECO:0007669"/>
    <property type="project" value="InterPro"/>
</dbReference>
<evidence type="ECO:0000256" key="1">
    <source>
        <dbReference type="ARBA" id="ARBA00005336"/>
    </source>
</evidence>
<dbReference type="PANTHER" id="PTHR42721">
    <property type="entry name" value="SUGAR HYDROLASE-RELATED"/>
    <property type="match status" value="1"/>
</dbReference>
<dbReference type="InterPro" id="IPR036962">
    <property type="entry name" value="Glyco_hydro_3_N_sf"/>
</dbReference>
<comment type="caution">
    <text evidence="6">The sequence shown here is derived from an EMBL/GenBank/DDBJ whole genome shotgun (WGS) entry which is preliminary data.</text>
</comment>
<comment type="similarity">
    <text evidence="1">Belongs to the glycosyl hydrolase 3 family.</text>
</comment>